<dbReference type="Pfam" id="PF13041">
    <property type="entry name" value="PPR_2"/>
    <property type="match status" value="4"/>
</dbReference>
<dbReference type="FunFam" id="1.25.40.10:FF:000470">
    <property type="entry name" value="Pentatricopeptide repeat-containing protein At5g66520"/>
    <property type="match status" value="1"/>
</dbReference>
<accession>A0A5J5AC16</accession>
<protein>
    <submittedName>
        <fullName evidence="3">Uncharacterized protein</fullName>
    </submittedName>
</protein>
<feature type="repeat" description="PPR" evidence="2">
    <location>
        <begin position="587"/>
        <end position="621"/>
    </location>
</feature>
<feature type="repeat" description="PPR" evidence="2">
    <location>
        <begin position="318"/>
        <end position="352"/>
    </location>
</feature>
<evidence type="ECO:0000313" key="3">
    <source>
        <dbReference type="EMBL" id="KAA8528100.1"/>
    </source>
</evidence>
<dbReference type="GO" id="GO:0003723">
    <property type="term" value="F:RNA binding"/>
    <property type="evidence" value="ECO:0007669"/>
    <property type="project" value="InterPro"/>
</dbReference>
<dbReference type="EMBL" id="CM018045">
    <property type="protein sequence ID" value="KAA8528100.1"/>
    <property type="molecule type" value="Genomic_DNA"/>
</dbReference>
<feature type="repeat" description="PPR" evidence="2">
    <location>
        <begin position="115"/>
        <end position="149"/>
    </location>
</feature>
<feature type="repeat" description="PPR" evidence="2">
    <location>
        <begin position="217"/>
        <end position="251"/>
    </location>
</feature>
<dbReference type="PROSITE" id="PS51375">
    <property type="entry name" value="PPR"/>
    <property type="match status" value="6"/>
</dbReference>
<dbReference type="InterPro" id="IPR046960">
    <property type="entry name" value="PPR_At4g14850-like_plant"/>
</dbReference>
<feature type="repeat" description="PPR" evidence="2">
    <location>
        <begin position="485"/>
        <end position="515"/>
    </location>
</feature>
<reference evidence="3 4" key="1">
    <citation type="submission" date="2019-09" db="EMBL/GenBank/DDBJ databases">
        <title>A chromosome-level genome assembly of the Chinese tupelo Nyssa sinensis.</title>
        <authorList>
            <person name="Yang X."/>
            <person name="Kang M."/>
            <person name="Yang Y."/>
            <person name="Xiong H."/>
            <person name="Wang M."/>
            <person name="Zhang Z."/>
            <person name="Wang Z."/>
            <person name="Wu H."/>
            <person name="Ma T."/>
            <person name="Liu J."/>
            <person name="Xi Z."/>
        </authorList>
    </citation>
    <scope>NUCLEOTIDE SEQUENCE [LARGE SCALE GENOMIC DNA]</scope>
    <source>
        <strain evidence="3">J267</strain>
        <tissue evidence="3">Leaf</tissue>
    </source>
</reference>
<dbReference type="FunFam" id="1.25.40.10:FF:000715">
    <property type="entry name" value="Pentatricopeptide repeat-containing protein"/>
    <property type="match status" value="1"/>
</dbReference>
<dbReference type="SUPFAM" id="SSF48452">
    <property type="entry name" value="TPR-like"/>
    <property type="match status" value="1"/>
</dbReference>
<dbReference type="InterPro" id="IPR046849">
    <property type="entry name" value="E2_motif"/>
</dbReference>
<dbReference type="OrthoDB" id="185373at2759"/>
<feature type="repeat" description="PPR" evidence="2">
    <location>
        <begin position="450"/>
        <end position="484"/>
    </location>
</feature>
<evidence type="ECO:0000313" key="4">
    <source>
        <dbReference type="Proteomes" id="UP000325577"/>
    </source>
</evidence>
<dbReference type="Pfam" id="PF20430">
    <property type="entry name" value="Eplus_motif"/>
    <property type="match status" value="1"/>
</dbReference>
<sequence>MVSLFVINLRSLRWTPRLLSNPSVSSFHTRCLLPHREKPKNWNTNHTFVLSNPLLSLIEKCNSMTQLKQIQAQMIVTGLILDGFASSRLIAFCAISELGSLDYCKILLNNTQNPNVFSWNVAIRGYSESDSPKEAVLLYKLMLRINTSRPDNYTYPLLFKSCARSSLIWMGHEILGHVLQLGFGSDIFVHNAVIHMLVSCGELEAARKVFGESCVRDLVSWNSLINGYVRSGRAHEALRIYREMEVERIQPDEVTMIGVVSSCAQLEDLNLGREFHRYIEENGLNLTIPLTNALMDMYVKCGNLEAAQALFDKMPKKTMVSWTTMVVGYAKFGFLDTAQRLFDEMPEKDVVPWNAIIGGYVQAKRSKEALALFHEMQATNTKPDEVTMVSCLSACSQLGALDVGIWIHHYIEKHELSLNVALGTSLVDMYAKCGNIKKALQVFHEIPGRNSLTWTSIIGGLALHGNANDAISHFLEMIDIGLMPDEVTFLGVLSACCHGGLVEEGRKFFTQMSSKFDLSPKLKHYSSMVDLLGRAGLLEEAEELIKSMPMEADAVVWGSLFFACRIHGNVDMGERAAFKLLELDPHDSGIYILLANMYGEAKRWEEAGEVRKMMRERGVEKIPGCSAIEVNGNVFEFIVRDNSHPQSEQIYECLIQLTRQLELVECVSGIPILGHNFSFGPELGNQI</sequence>
<organism evidence="3 4">
    <name type="scientific">Nyssa sinensis</name>
    <dbReference type="NCBI Taxonomy" id="561372"/>
    <lineage>
        <taxon>Eukaryota</taxon>
        <taxon>Viridiplantae</taxon>
        <taxon>Streptophyta</taxon>
        <taxon>Embryophyta</taxon>
        <taxon>Tracheophyta</taxon>
        <taxon>Spermatophyta</taxon>
        <taxon>Magnoliopsida</taxon>
        <taxon>eudicotyledons</taxon>
        <taxon>Gunneridae</taxon>
        <taxon>Pentapetalae</taxon>
        <taxon>asterids</taxon>
        <taxon>Cornales</taxon>
        <taxon>Nyssaceae</taxon>
        <taxon>Nyssa</taxon>
    </lineage>
</organism>
<dbReference type="Pfam" id="PF01535">
    <property type="entry name" value="PPR"/>
    <property type="match status" value="4"/>
</dbReference>
<dbReference type="GO" id="GO:0009451">
    <property type="term" value="P:RNA modification"/>
    <property type="evidence" value="ECO:0007669"/>
    <property type="project" value="InterPro"/>
</dbReference>
<name>A0A5J5AC16_9ASTE</name>
<dbReference type="PANTHER" id="PTHR47926">
    <property type="entry name" value="PENTATRICOPEPTIDE REPEAT-CONTAINING PROTEIN"/>
    <property type="match status" value="1"/>
</dbReference>
<dbReference type="FunFam" id="1.25.40.10:FF:000348">
    <property type="entry name" value="Pentatricopeptide repeat-containing protein chloroplastic"/>
    <property type="match status" value="1"/>
</dbReference>
<evidence type="ECO:0000256" key="2">
    <source>
        <dbReference type="PROSITE-ProRule" id="PRU00708"/>
    </source>
</evidence>
<dbReference type="Gene3D" id="1.25.40.10">
    <property type="entry name" value="Tetratricopeptide repeat domain"/>
    <property type="match status" value="5"/>
</dbReference>
<dbReference type="InterPro" id="IPR002885">
    <property type="entry name" value="PPR_rpt"/>
</dbReference>
<dbReference type="PANTHER" id="PTHR47926:SF436">
    <property type="entry name" value="PENTATRICOPEPTIDE REPEAT-CONTAINING PROTEIN ELI1, CHLOROPLASTIC-LIKE ISOFORM X2"/>
    <property type="match status" value="1"/>
</dbReference>
<dbReference type="InterPro" id="IPR046848">
    <property type="entry name" value="E_motif"/>
</dbReference>
<keyword evidence="1" id="KW-0677">Repeat</keyword>
<gene>
    <name evidence="3" type="ORF">F0562_035031</name>
</gene>
<evidence type="ECO:0000256" key="1">
    <source>
        <dbReference type="ARBA" id="ARBA00022737"/>
    </source>
</evidence>
<dbReference type="InterPro" id="IPR011990">
    <property type="entry name" value="TPR-like_helical_dom_sf"/>
</dbReference>
<dbReference type="NCBIfam" id="TIGR00756">
    <property type="entry name" value="PPR"/>
    <property type="match status" value="5"/>
</dbReference>
<keyword evidence="4" id="KW-1185">Reference proteome</keyword>
<dbReference type="Pfam" id="PF20431">
    <property type="entry name" value="E_motif"/>
    <property type="match status" value="1"/>
</dbReference>
<proteinExistence type="predicted"/>
<dbReference type="AlphaFoldDB" id="A0A5J5AC16"/>
<dbReference type="Proteomes" id="UP000325577">
    <property type="component" value="Linkage Group LG21"/>
</dbReference>